<dbReference type="CDD" id="cd20974">
    <property type="entry name" value="IgI_1_Titin_Z1z2-like"/>
    <property type="match status" value="1"/>
</dbReference>
<dbReference type="FunFam" id="2.60.40.10:FF:001200">
    <property type="entry name" value="Titin a"/>
    <property type="match status" value="1"/>
</dbReference>
<proteinExistence type="inferred from homology"/>
<feature type="domain" description="Ig-like" evidence="14">
    <location>
        <begin position="1503"/>
        <end position="1590"/>
    </location>
</feature>
<feature type="domain" description="Ig-like" evidence="14">
    <location>
        <begin position="4729"/>
        <end position="4817"/>
    </location>
</feature>
<feature type="domain" description="Ig-like" evidence="14">
    <location>
        <begin position="5713"/>
        <end position="5803"/>
    </location>
</feature>
<evidence type="ECO:0000256" key="10">
    <source>
        <dbReference type="ARBA" id="ARBA00023242"/>
    </source>
</evidence>
<evidence type="ECO:0000256" key="2">
    <source>
        <dbReference type="ARBA" id="ARBA00004657"/>
    </source>
</evidence>
<feature type="domain" description="Ig-like" evidence="14">
    <location>
        <begin position="3598"/>
        <end position="3688"/>
    </location>
</feature>
<feature type="domain" description="Ig-like" evidence="14">
    <location>
        <begin position="4265"/>
        <end position="4350"/>
    </location>
</feature>
<feature type="coiled-coil region" evidence="12">
    <location>
        <begin position="5601"/>
        <end position="5641"/>
    </location>
</feature>
<dbReference type="PANTHER" id="PTHR47633:SF4">
    <property type="entry name" value="MYOPALLADIN ISOFORM X1"/>
    <property type="match status" value="1"/>
</dbReference>
<feature type="domain" description="Ig-like" evidence="14">
    <location>
        <begin position="2390"/>
        <end position="2478"/>
    </location>
</feature>
<feature type="domain" description="Ig-like" evidence="14">
    <location>
        <begin position="5229"/>
        <end position="5321"/>
    </location>
</feature>
<feature type="domain" description="Ig-like" evidence="14">
    <location>
        <begin position="7257"/>
        <end position="7346"/>
    </location>
</feature>
<feature type="region of interest" description="Disordered" evidence="13">
    <location>
        <begin position="6568"/>
        <end position="6600"/>
    </location>
</feature>
<feature type="region of interest" description="Disordered" evidence="13">
    <location>
        <begin position="6419"/>
        <end position="6458"/>
    </location>
</feature>
<dbReference type="FunFam" id="2.60.40.10:FF:000779">
    <property type="entry name" value="Titin b"/>
    <property type="match status" value="1"/>
</dbReference>
<gene>
    <name evidence="15" type="ORF">DUI87_04391</name>
</gene>
<dbReference type="GO" id="GO:0005524">
    <property type="term" value="F:ATP binding"/>
    <property type="evidence" value="ECO:0007669"/>
    <property type="project" value="UniProtKB-KW"/>
</dbReference>
<feature type="domain" description="Ig-like" evidence="14">
    <location>
        <begin position="2527"/>
        <end position="2615"/>
    </location>
</feature>
<dbReference type="FunFam" id="2.60.40.10:FF:000080">
    <property type="entry name" value="Myosin light chain kinase, smooth muscle"/>
    <property type="match status" value="1"/>
</dbReference>
<feature type="coiled-coil region" evidence="12">
    <location>
        <begin position="60"/>
        <end position="94"/>
    </location>
</feature>
<dbReference type="OrthoDB" id="5969272at2759"/>
<evidence type="ECO:0000256" key="9">
    <source>
        <dbReference type="ARBA" id="ARBA00023157"/>
    </source>
</evidence>
<keyword evidence="11" id="KW-0393">Immunoglobulin domain</keyword>
<keyword evidence="7" id="KW-0067">ATP-binding</keyword>
<dbReference type="EMBL" id="QRBI01000096">
    <property type="protein sequence ID" value="RMC18502.1"/>
    <property type="molecule type" value="Genomic_DNA"/>
</dbReference>
<feature type="domain" description="Ig-like" evidence="14">
    <location>
        <begin position="2885"/>
        <end position="2974"/>
    </location>
</feature>
<feature type="region of interest" description="Disordered" evidence="13">
    <location>
        <begin position="2310"/>
        <end position="2332"/>
    </location>
</feature>
<evidence type="ECO:0000313" key="15">
    <source>
        <dbReference type="EMBL" id="RMC18502.1"/>
    </source>
</evidence>
<feature type="domain" description="Ig-like" evidence="14">
    <location>
        <begin position="3269"/>
        <end position="3356"/>
    </location>
</feature>
<dbReference type="STRING" id="333673.A0A3M0KYX7"/>
<feature type="domain" description="Ig-like" evidence="14">
    <location>
        <begin position="4005"/>
        <end position="4088"/>
    </location>
</feature>
<dbReference type="FunFam" id="2.60.40.10:FF:000714">
    <property type="entry name" value="Titin novex-3"/>
    <property type="match status" value="3"/>
</dbReference>
<dbReference type="FunFam" id="2.60.40.10:FF:001328">
    <property type="entry name" value="titin isoform X1"/>
    <property type="match status" value="1"/>
</dbReference>
<feature type="compositionally biased region" description="Polar residues" evidence="13">
    <location>
        <begin position="6568"/>
        <end position="6588"/>
    </location>
</feature>
<dbReference type="FunFam" id="2.60.40.10:FF:000629">
    <property type="entry name" value="Titin b"/>
    <property type="match status" value="1"/>
</dbReference>
<dbReference type="InterPro" id="IPR013098">
    <property type="entry name" value="Ig_I-set"/>
</dbReference>
<feature type="domain" description="Ig-like" evidence="14">
    <location>
        <begin position="4923"/>
        <end position="5010"/>
    </location>
</feature>
<feature type="compositionally biased region" description="Basic and acidic residues" evidence="13">
    <location>
        <begin position="6538"/>
        <end position="6549"/>
    </location>
</feature>
<feature type="domain" description="Ig-like" evidence="14">
    <location>
        <begin position="3131"/>
        <end position="3221"/>
    </location>
</feature>
<dbReference type="GO" id="GO:0045989">
    <property type="term" value="P:positive regulation of striated muscle contraction"/>
    <property type="evidence" value="ECO:0007669"/>
    <property type="project" value="UniProtKB-ARBA"/>
</dbReference>
<keyword evidence="16" id="KW-1185">Reference proteome</keyword>
<feature type="domain" description="Ig-like" evidence="14">
    <location>
        <begin position="6694"/>
        <end position="6784"/>
    </location>
</feature>
<evidence type="ECO:0000256" key="3">
    <source>
        <dbReference type="ARBA" id="ARBA00006692"/>
    </source>
</evidence>
<feature type="compositionally biased region" description="Low complexity" evidence="13">
    <location>
        <begin position="1915"/>
        <end position="1945"/>
    </location>
</feature>
<feature type="region of interest" description="Disordered" evidence="13">
    <location>
        <begin position="1898"/>
        <end position="1995"/>
    </location>
</feature>
<name>A0A3M0KYX7_HIRRU</name>
<feature type="domain" description="Ig-like" evidence="14">
    <location>
        <begin position="4624"/>
        <end position="4712"/>
    </location>
</feature>
<comment type="subcellular location">
    <subcellularLocation>
        <location evidence="2">Cytoplasm</location>
        <location evidence="2">Myofibril</location>
    </subcellularLocation>
    <subcellularLocation>
        <location evidence="1">Nucleus</location>
    </subcellularLocation>
</comment>
<evidence type="ECO:0000256" key="11">
    <source>
        <dbReference type="ARBA" id="ARBA00023319"/>
    </source>
</evidence>
<dbReference type="CDD" id="cd00176">
    <property type="entry name" value="SPEC"/>
    <property type="match status" value="1"/>
</dbReference>
<dbReference type="FunFam" id="2.60.40.10:FF:001082">
    <property type="entry name" value="Titin novex-3"/>
    <property type="match status" value="1"/>
</dbReference>
<feature type="compositionally biased region" description="Basic and acidic residues" evidence="13">
    <location>
        <begin position="6419"/>
        <end position="6435"/>
    </location>
</feature>
<organism evidence="15 16">
    <name type="scientific">Hirundo rustica rustica</name>
    <dbReference type="NCBI Taxonomy" id="333673"/>
    <lineage>
        <taxon>Eukaryota</taxon>
        <taxon>Metazoa</taxon>
        <taxon>Chordata</taxon>
        <taxon>Craniata</taxon>
        <taxon>Vertebrata</taxon>
        <taxon>Euteleostomi</taxon>
        <taxon>Archelosauria</taxon>
        <taxon>Archosauria</taxon>
        <taxon>Dinosauria</taxon>
        <taxon>Saurischia</taxon>
        <taxon>Theropoda</taxon>
        <taxon>Coelurosauria</taxon>
        <taxon>Aves</taxon>
        <taxon>Neognathae</taxon>
        <taxon>Neoaves</taxon>
        <taxon>Telluraves</taxon>
        <taxon>Australaves</taxon>
        <taxon>Passeriformes</taxon>
        <taxon>Sylvioidea</taxon>
        <taxon>Hirundinidae</taxon>
        <taxon>Hirundo</taxon>
    </lineage>
</organism>
<comment type="caution">
    <text evidence="15">The sequence shown here is derived from an EMBL/GenBank/DDBJ whole genome shotgun (WGS) entry which is preliminary data.</text>
</comment>
<feature type="compositionally biased region" description="Low complexity" evidence="13">
    <location>
        <begin position="2849"/>
        <end position="2866"/>
    </location>
</feature>
<dbReference type="InterPro" id="IPR003599">
    <property type="entry name" value="Ig_sub"/>
</dbReference>
<feature type="domain" description="Ig-like" evidence="14">
    <location>
        <begin position="5502"/>
        <end position="5591"/>
    </location>
</feature>
<evidence type="ECO:0000256" key="6">
    <source>
        <dbReference type="ARBA" id="ARBA00022741"/>
    </source>
</evidence>
<feature type="coiled-coil region" evidence="12">
    <location>
        <begin position="278"/>
        <end position="312"/>
    </location>
</feature>
<dbReference type="Gene3D" id="2.60.40.10">
    <property type="entry name" value="Immunoglobulins"/>
    <property type="match status" value="35"/>
</dbReference>
<feature type="domain" description="Ig-like" evidence="14">
    <location>
        <begin position="3780"/>
        <end position="3873"/>
    </location>
</feature>
<dbReference type="GO" id="GO:0005634">
    <property type="term" value="C:nucleus"/>
    <property type="evidence" value="ECO:0007669"/>
    <property type="project" value="UniProtKB-SubCell"/>
</dbReference>
<feature type="region of interest" description="Disordered" evidence="13">
    <location>
        <begin position="2849"/>
        <end position="2876"/>
    </location>
</feature>
<evidence type="ECO:0000256" key="8">
    <source>
        <dbReference type="ARBA" id="ARBA00023054"/>
    </source>
</evidence>
<dbReference type="FunFam" id="2.60.40.10:FF:000107">
    <property type="entry name" value="Myosin, light chain kinase a"/>
    <property type="match status" value="2"/>
</dbReference>
<dbReference type="SMART" id="SM00408">
    <property type="entry name" value="IGc2"/>
    <property type="match status" value="27"/>
</dbReference>
<keyword evidence="8 12" id="KW-0175">Coiled coil</keyword>
<dbReference type="PROSITE" id="PS50835">
    <property type="entry name" value="IG_LIKE"/>
    <property type="match status" value="28"/>
</dbReference>
<dbReference type="SMART" id="SM00409">
    <property type="entry name" value="IG"/>
    <property type="match status" value="34"/>
</dbReference>
<evidence type="ECO:0000256" key="13">
    <source>
        <dbReference type="SAM" id="MobiDB-lite"/>
    </source>
</evidence>
<feature type="domain" description="Ig-like" evidence="14">
    <location>
        <begin position="7162"/>
        <end position="7248"/>
    </location>
</feature>
<feature type="domain" description="Ig-like" evidence="14">
    <location>
        <begin position="2748"/>
        <end position="2824"/>
    </location>
</feature>
<reference evidence="15 16" key="1">
    <citation type="submission" date="2018-07" db="EMBL/GenBank/DDBJ databases">
        <title>A high quality draft genome assembly of the barn swallow (H. rustica rustica).</title>
        <authorList>
            <person name="Formenti G."/>
            <person name="Chiara M."/>
            <person name="Poveda L."/>
            <person name="Francoijs K.-J."/>
            <person name="Bonisoli-Alquati A."/>
            <person name="Canova L."/>
            <person name="Gianfranceschi L."/>
            <person name="Horner D.S."/>
            <person name="Saino N."/>
        </authorList>
    </citation>
    <scope>NUCLEOTIDE SEQUENCE [LARGE SCALE GENOMIC DNA]</scope>
    <source>
        <strain evidence="15">Chelidonia</strain>
        <tissue evidence="15">Blood</tissue>
    </source>
</reference>
<dbReference type="GO" id="GO:0031674">
    <property type="term" value="C:I band"/>
    <property type="evidence" value="ECO:0007669"/>
    <property type="project" value="UniProtKB-ARBA"/>
</dbReference>
<dbReference type="SUPFAM" id="SSF46966">
    <property type="entry name" value="Spectrin repeat"/>
    <property type="match status" value="1"/>
</dbReference>
<evidence type="ECO:0000256" key="12">
    <source>
        <dbReference type="SAM" id="Coils"/>
    </source>
</evidence>
<feature type="region of interest" description="Disordered" evidence="13">
    <location>
        <begin position="6353"/>
        <end position="6384"/>
    </location>
</feature>
<feature type="domain" description="Ig-like" evidence="14">
    <location>
        <begin position="1756"/>
        <end position="1844"/>
    </location>
</feature>
<feature type="region of interest" description="Disordered" evidence="13">
    <location>
        <begin position="6527"/>
        <end position="6554"/>
    </location>
</feature>
<dbReference type="FunFam" id="2.60.40.10:FF:000792">
    <property type="entry name" value="titin isoform X1"/>
    <property type="match status" value="1"/>
</dbReference>
<feature type="domain" description="Ig-like" evidence="14">
    <location>
        <begin position="4443"/>
        <end position="4526"/>
    </location>
</feature>
<evidence type="ECO:0000256" key="1">
    <source>
        <dbReference type="ARBA" id="ARBA00004123"/>
    </source>
</evidence>
<dbReference type="FunFam" id="2.60.40.10:FF:000050">
    <property type="entry name" value="Titin isoform B"/>
    <property type="match status" value="4"/>
</dbReference>
<keyword evidence="9" id="KW-1015">Disulfide bond</keyword>
<feature type="coiled-coil region" evidence="12">
    <location>
        <begin position="3407"/>
        <end position="3434"/>
    </location>
</feature>
<feature type="compositionally biased region" description="Basic and acidic residues" evidence="13">
    <location>
        <begin position="1168"/>
        <end position="1179"/>
    </location>
</feature>
<dbReference type="GO" id="GO:0055013">
    <property type="term" value="P:cardiac muscle cell development"/>
    <property type="evidence" value="ECO:0007669"/>
    <property type="project" value="UniProtKB-ARBA"/>
</dbReference>
<dbReference type="FunFam" id="2.60.40.10:FF:001213">
    <property type="entry name" value="titin isoform X1"/>
    <property type="match status" value="1"/>
</dbReference>
<dbReference type="FunFam" id="2.60.40.10:FF:000425">
    <property type="entry name" value="Myosin light chain kinase"/>
    <property type="match status" value="4"/>
</dbReference>
<dbReference type="FunFam" id="2.60.40.10:FF:001430">
    <property type="entry name" value="titin isoform X1"/>
    <property type="match status" value="1"/>
</dbReference>
<feature type="domain" description="Ig-like" evidence="14">
    <location>
        <begin position="6891"/>
        <end position="6996"/>
    </location>
</feature>
<evidence type="ECO:0000259" key="14">
    <source>
        <dbReference type="PROSITE" id="PS50835"/>
    </source>
</evidence>
<keyword evidence="6" id="KW-0547">Nucleotide-binding</keyword>
<feature type="domain" description="Ig-like" evidence="14">
    <location>
        <begin position="2984"/>
        <end position="3074"/>
    </location>
</feature>
<dbReference type="FunFam" id="2.60.40.10:FF:000147">
    <property type="entry name" value="Myosin light chain kinase"/>
    <property type="match status" value="1"/>
</dbReference>
<feature type="coiled-coil region" evidence="12">
    <location>
        <begin position="450"/>
        <end position="521"/>
    </location>
</feature>
<evidence type="ECO:0000256" key="7">
    <source>
        <dbReference type="ARBA" id="ARBA00022840"/>
    </source>
</evidence>
<dbReference type="InterPro" id="IPR018159">
    <property type="entry name" value="Spectrin/alpha-actinin"/>
</dbReference>
<dbReference type="SUPFAM" id="SSF48726">
    <property type="entry name" value="Immunoglobulin"/>
    <property type="match status" value="35"/>
</dbReference>
<dbReference type="FunFam" id="2.60.40.10:FF:000697">
    <property type="entry name" value="titin isoform X1"/>
    <property type="match status" value="1"/>
</dbReference>
<feature type="compositionally biased region" description="Acidic residues" evidence="13">
    <location>
        <begin position="6437"/>
        <end position="6450"/>
    </location>
</feature>
<dbReference type="FunFam" id="2.60.40.10:FF:001098">
    <property type="entry name" value="Titin novex-3"/>
    <property type="match status" value="1"/>
</dbReference>
<dbReference type="GO" id="GO:0060298">
    <property type="term" value="P:positive regulation of sarcomere organization"/>
    <property type="evidence" value="ECO:0007669"/>
    <property type="project" value="UniProtKB-ARBA"/>
</dbReference>
<sequence>MSDETSSEQKPSTTTVSSVAVQAGDASIVIAVLKCGKWVKLQLAESTPNILEIGSNQDETKKLLQDHEFLLSKLKALEDKVWDLLHEADKVAEENKEKSQVYDAMAETLGDAWDALIIMLEKRQALLELTSVFFENALEFAVKIDQVEDFLKNTKEFDNIDSLKELLLQQEHHTKELLEKSLALLNRSQDLTQFIEEFKCEGPNANPELIQGAHSSCLKIDNLLEVLQDRRRQLDKFLRHQRQALEQVLQICLWHQQENQVTSWYKKNIRDYFQKRNLGSSLLENEELLQELEEMEVKVKEWSYQVEQLEGEAFRILLSEDYTEKEHLKLSNQKICLLQEEVCFHMEERKALLQEANDFFHAAGKVLEGLESIENYGKISVSEGLHLPILTLKYKELQEAIKGCTATTMQKGQTLVDKADSHSSLVAGIQKMMEYVQKKVDQLNRQCPDYEELTLKKENWTASLEDHLNKETSSQLKAAEGIIKNMEELEPEQVAAFSSRVDFLNKELKKIEKNISSKLEILETYVAFLQSAVEVNDDIKNLKEFYNSKPLPTNRETENKIAIESANTQWQKTIKKTFSTQNMGCCFLNLVNVVNESLILEVEKSIKVTEDIIINLNKERKELSDLWAIWNFKITQVKPIKQQCQIFKEQLKITTRGLEILQEALQLAVPVDLGSDLLIVLELQEKLNQMKPHYEQLNAELEYLIKLLELPSQKGFPVKENSERISELIRFHQTVKDAMIEYDEIFSKTVKFHHIKKELECLSKSGELDIPEIRGDPENVHQAKAYLVNSQEKHAHIRQLYTLLITQGVDILSAVQQSNCLNVSVKNLKQELARFECDSINWSTRADKYEEELSQYFQHRTTQEDIHELRESFKDLKKKFNNLKFNYMKKTEKARNMKVLKMQIQQVDTYAEKLQILKKKMDNLEKKVIDPFANEPNAKVQVLLGSISDLQKQLNDFNMVVEDYKQNLDLMEHLQQMMKECQFWFEDVSATVIRVGNYSAECKTREAIETLYKQFNKFIEPAIPQQEEKIQQILDLARRLYGEEVSGIEEGKKYVEKTVLKYEEIMSSVDGLCRSLRELKEIKKVDFSEELITVKKEERNGQEACEAVKEVEQKQQMAPGELLANSEIIAEKRSNTLSPTGTKQFEERNILADISVICPAGEDLVSRDTELSSSAKEDSLQTEFLAEETPSGDEYECTSPDDISLPPLSETPESNLLHSETELEEQCCCSSHSLHVSSYSLQMQKTARTVKLLEASDLLTNSAFADARNNRVESPSDHFEKFCIPLTDSVPKVRAVSHLTCGSEGISETSTASCPIKAKPVHSMMSEMCRTQHLELHKSMAEMQEKLHALNNCAKPQDRLHALPDAFPGFVFQSDAPRSCQRQMVTREEIKSSSEKNSMASLTGQAPNFSQLLSNKTVMEGSPVTLEVEVTGFPEPTLTWYKKGQKLTADEHLKLLQKETKHTLFIQKVCDKDAGLYVVRAKNLNGTVSSSAILHVQVQGKQPKFIQKFGPRTLQEGDDLILHCTIHGKPKPHVWWTKDDIQVVSGDISTEKLGDSYYLLKRNVVLADTGKYICVASNEIGKAHCSAFVTVIEKNKAPKTSSVTQAKPEWEDEYFSEEVNVTTVELEQAQDTPYERDEGPVAKCIPVRVPVKMTTKAPTFTQPLQSVVALEGSAATFEAHISGFPVPEVNWYRDGQVLSAATLPGVQISFSDGRARLVIPTVTEANSGRYTVQATNGSGQATSTAELLVTAGTAPPNFSQRLQSMTARQGSQVRLDVRVTGIPTPVVKFYRDGVEIKSSPDFKILQEGDLYSLIIAEAYPEDSGTYSVNATNSVGRATSTAELLIQGEEEAVPAKKTKTIVSTAQISQTRQARIEKKTEAHFDARSLTSVEMIVEGATTQQLPHKAPPRMPPRPTSKSPTPTTAAKVQMARQQSPSPVRQSPSPVRHVRAPTPSPVRSVSPAGRISTSPIRPVKSPSPIRKPHVVTTGTDVPPPWKQEGYAATMEAQMKETRVSTSTTQVTEERWEGRYGVQEQVTVTGATAGEAAPGAREVRKDSEKTAAIATVVAAVDQAMVREPAPGVVEQAAKRTAMTAVHVQPVHEQVRKEPEKTPVQTVIIATDKAKEQERITRAREEISTRHEQVHIAHEQVQAGKKAEAVATVVAAVDQARVRSPWQPEQADEAYVKEKTLEYGYKEHTVTDRGSEVPAERHVVTKEVKTVYIPPEKHISAPEKQEFHISKEIKRTTELEKTIHVEPPRPRTASPHFTVSRVAVPKQDHTYEVSIAGSAMATLEKELSATSAVQKITKPVKPPQLKPHEVRTKTEPVAPPEFPFGEAAETYKSHYDVETKKETSIRSEAVRTEHLMLHKEGEAKVTETARVPVPAEIPATPPTLVSGLKNKTVTEGESVTLECQISGHPQPTVTWYREDYKIESSMDFQITFKAGLARLVIREAFAEDSGRFTCTATNKAGSVSTSCHLHVKVTEEIETRETISEKTVAEEKRYVETKDIVMEDVSAAAEEVSGEPIPPFFIRKPMVHKLIEGGSIVFECQVGGNPKPHVYWKKGGVPLTTGYRYKVSYKKETGECKLEISMTFADDAGEYTIVVRNNLGEASATVSLLEEADYEAYIKSQQEMMYQTQMTAYVQEPKVAEVAPPISYGDFEKEYEKEQALIRKKMAKDTVMVRTFVEDEEFHISSFEERLIKEIELRIIKTTLHELLEEDGEEMMVDISESEAVEAGFELRLKNYRTFEGTGVTFHCKTSGYPLPKVAWYKDGKRIRHGERYHMELLQDGSATLRLPVVLPEDEGIYTVFASNMKGNAICSAKLYVEPVAPTATPGYMPGPEVMRRYRSISPRSPSRSPARSSPSRSPARRLEETDEGQLERLYKPVFVLKPTSFKCSQGQTARFDLKVVGRPMPETYWFHNGQQVINDYTHKIVIKEDGTQSLIIVPAMPEDSGEWAVIAQNRAGKASVSMTLTVEAKEDLVRPHFVERLRNVSVKEGSRLEMAVKATGNPNPDIVWLKNSDIIVPHKYPKIKIEGTKGAAALKIESTARQDAAWYTATAINKAGRDTTRCKVNVEVEHTEPEPERKLIIPKGTYKAKEIAAPELEPLHLRYGQEQWEEGDLYDKEKQQKPFFKKKLTSLRLKQFGPAHFECRLTPIGDPTMVVEWLHDGKPLEAANRLRMINEFGYCSLDYGVAYSRDSGVITCRATNKYGTDHTSATLIVKDEKSLVEESQLPEGKRGLQRIEELERMAHEGALPAVALDQKEKQKPEIVLVPEPARVLEGETARFRCRVTGYPMPKVNWYLNGQLIRKSKRFRLRYDGIYYLDIVDCKSYDTGEVRVTAENPEGFIEHKVKLEIQQREDFRSVLRRAPEPKHEPVVTEPGKLLFEVQKVDKPAEATTKEVVKLKRAERITHEKLSEESEELRSKFKRRTEEGYYEAITAVELKSRKKDESYEEMLKKTKEELLHWTKEIPEEEKKALPPEGKITIPTFKPEKVELSPSMEAPKILERIQSQTVAQGTDVHFRVRVVGKPDPECQWFKNGVQIERTDRVYWYWPEDNVCELVIRDVTSDDSASIMVKAVNIAGETSSHAFLLVQAKQLISFTQKLQDVVAKARDSMATFECETSEPFVKVKWFKDGIEIHSGDKYRMHSDRKAHFLSVLTIDMSDADDYSCALVEDESIKTTAKLTVEGAAVEFIKELEDVEVPESLSGELECEVSPEDVEGKWYHGDVELTSSLKYVIASRRGRQILTIKDVNKDDQGEYSFVVDGKRTQCKLKMKPRPMAILQGLTDQKVCEGDIVQLEVKVSLENAEGVWMKDGQEIQSSDRIHIVLDKQSHMLLIEDATKEDSGAYSFSVPDLELSTTGQITVYSVEIVVPLEDVHVIEGTKAILECKVSAPDVSSSKWYLNENQIKPDEQIEIIRGLHDITCTETQNVSFEVELSHSGIDVIWHFKGQPIKAGPKYKIEAHGKIYKLTVVKMMKDDEGEYVFYAGEKKTSGKLIVAGGAISKPLSDLTVAESQTAVFECEVANADSEGQWLQNGRPLATTDQYRAESDGVKRRLVIPATKLEDMGEYSYEIASSKTTAKLKVEAVKIKKTLKNLTVTESQEAVFSVELTHPDVKGALWIKNGVELESSDKYEITVKGTVHTLRIKHCVVTDESVYSFKLGKIGANARLHVETVKIIKKPKDVTALENAVVSFELSVSHDTVPVRWFHKNIELKQSDKYKMISQRKVHKLMLHNISPEDAGEYTALVGQIECKAKLFVESIHITKTMKNIEIPETKTASFECEVSHFNVPAVWLKNGVEIEMSEKFKIVVQGKLHQLNIMNTSSEDSAEYTFVCGNDRVSATLTVKPILITSMLKDINAEEKDTITFEVTVNYEGISYKWLKNGIEIKSTDKCQIRTKKLTHSLSIRNVHFGDAAEYTFVAGKAASSATLYVEARHIEFRKHIKDIKVVEKKRAIFECEVSEPDIQVQWMKDGQELQIGDRMKIQREKYVHRLIIPSTRMSDAGQYTVVAGGNTSSANLIVEGRDIRIRSAHKDIQVIERQRAEIEFEVNEEDIEPQWYKDGIEINFQYEERYKYVVERRVHRMSIFETTYSDAGEYTFVAGRNRSSVILYVNAPEPPQIIRELEPTTVESGKPARFCAIVSGKPQPKISWYKDDQQLSPGFKCKFLHDAQEYTLLLIETFPEDEAVYTCEAKNDYGVATTSASLSVEIPEAVSPELEMPVYPPAVIIPLRDTVTSEGHSACFQCRVTGTDLKVSWYSKEKEIKPSRFFRMTQFEDTYQLEIAEAYPEDEGIYTFVASNSVGQVTSTATLKLEVQALDRQSSGKDVKESIRSQAISELHVSPLTKKNIETYQKEFKSVLQPSQELRVQVFESISESLTMKATSVEEIKAVHTSVLSQTSQRTKVSMTTSQEKTDVPPKILLQLRDLTVKCGDTAQFICALENEFYEFLWAHEGEKIELSEKLKISQNGNVLLLTILNAQLTDQGLYSCTVYNDYGGTTTSAILTVKAKEAQAKAVTKITLESDTKTFKAAKVCQFKASEVKEESSKKTSSLFISTSQRAHETEKQRNRVYYPDVVPCEDITETDAKAPEFLETLPSETTVKEGDDVFLFCIMKGVPTPCIVWLYNQLIVEESALCSIKHDGPLCSLRLLKVGQDLEGIYKCRIVNPAGQAECSTRLKVTAPEKIVHEKLEEEVEVEVKEHHSVVDFEGRGTAAALARPQNRKPIFTQGLKCRSVLEGDPAFFQCKLVACPAPHMAWFHNNRPVLQDCRKVIRTESTEHTHCASLELRDVREHDAGSYRVFAINSEGSAESTASLLVARSGERRGAGPAGRAEWMRRSWECLLQQRREDRLRVVLRCTGSPFDKGQEAEPGDLSPARGRVRTIRFQSLPLAGPCRPGLAHSWEHRGTVANAEELLDEEIRWKLQKLREAKRAALKKKQESLMSAPQESPPGKPSPLKVAAKMVGSKPLTVQVVKQYSRPKALGERWQVPGGLLEPCPPLFVQEIRPQETLEGQRCAFSCLFHGRPQPTVTWYNNDKPVGRIQGTAVHTTGCCSTLTFPSVLPQHGGTVTCVIFNPLGTVSTSAGLHVRRRMPAYRYTKKEREAMEVKEKKEEEKVKEEERGKEKKVEEKVKEEEKEVGLAFAAEKDLPSVVPDSDLLPLPVEIKITAPTPTPEQDTELRETPRLSTVRAASTVKHKFKFTFDMGNEPPQIVTEAPAHIHCHEGEEVVLECAVSGQPPPVVSWCLNGQSLSASERLRLEEGKNGTYRLHLQEVSVTDAGRYCCVATNVAGTAQTASELTVQPSTPKLYGKAGGTEELPAMDHVLQLQGLSILGNDEEEQIARSKEEEAHLPWSLRLSLPPGERLEDCEETPHIRESEMDETMVLDIREVYAKQEIGNTEERVSYTDGISEMRQHRGKAVSEEHSFGIDTTELHPTISREGCELVAKDSGHFSEELEPEGGKVPPRTDTLSWDILKSPFMDVQEQTHAPEQSALAGECKDLSFIEMQEQTYDPEQSALAREGKDLSFMEVQEQTCAFEQSDLVRECKVSKFFIPVSPVVQDRSDVSTERDAPVCEAVTPDVPLVEQPSVPHLQDHIASTPTKEEFGFYEFCAGEQQEEQDKEQERSVDIEQDIKADDNICKEVIDDGGATHWEVQDGRQMLQEMESDACSPSLDLIPTPPGIENSAAETVYTEQAQNPTALESVEVITGIISPVHQYDALEEEMSLSDKLRQSYRMQQEEVDVQEEEQPREIKTADFQTLNGDLGSIMMSAEEEHSAEEGHSAEEAQESKMSVCGEDSLQEKMNEFLVEPTPGFQRGVQETHVLESVERLETTDSQNDSFIMDLKKAAFGRKPQAEEDGGSGTEKVFEPGTSSFPCEMENTDSPEEMRDIQQEPNTAKGFSFGKLILGLVMDDPVAQKEQRKESWDKKKTLTEEASENSLDGEEMWEDTSAGPEPSAVQISELEPDLSLANYLRSAGIYETPNLKGTVQKEQQETITSLEVEEVTFSMVYDYYNNHQEFARPFSPESEMSIELESGSREESPDSDRFYTPPSSVEIFETASSASYHTPLSTPELYSTPSEGSGYSTPPERYSTPSEGSVYSMAPEHYYTPFESSKCNTPSELYFTPFEGPYSTSGDSTPPERYRTPTGEYMDALTTLPLCERRHQPPDQPQANGFMTPREALEPSGRDMPPAFLKALSKTRLYEGSTLMFVAEVVGVPKPGVKWYHNKSLLELDERVQIDKDGDRYVLEITNVQKADEGQYLCHAVNIVGEAKSIAEVEVLPEDGQSLALPPPVTHQHVIHFDMEQNTSSRSPSPQEILLEVELDENEVKEFEKQVKIITSPEFSPDKKSMVVSLDVLPLALLEQAASLAAGENEDVKIDFQVTEMPPRFAVPVTDIKVAEGLDAVFECVVTGTPVPLVQWFRGDTCVTPGTGKYAVSQKEGLHSLKVQTVGPSDSGLYQCQAMNRLGEATCKGSLVVMAQQEANAMSSKTVTGCEPHRSQKCDLLLSKTVSPGDQSEIELEFEFEPHRDDSEKAIQLLAVTQEEQEVEGEKRVNISFDVFAEPSEEERVEFRAEDSESCSFEFQVTEVPPRFVRLISDYSTFVDITMSLIASSEEGRNEGYSITLQLPDREKTLEFEPGKPVYFSKANMKIEEEGKAPVFLKQISDVEVWQGDRLSVTVTGSPTPKIQWFFNSTKLTTCMDCKLVVFGNDHSLILPYAGVQDEGEYTCVASNVHGETSSSAQLHVRQRKPGFPCFARELDSVPCAPGFTAVFEYTVVGKPCPTVLWSKGSKQLFSDVHNSIEHHPDSSGSLTVWHCMEEDTGLYTCRAVSALGEAMCSAQLRVLPEELAVCRQSQALQHSAVAEDQSPLFYEEAGELPAIEEALSLEPVREPSTLL</sequence>
<keyword evidence="5" id="KW-0677">Repeat</keyword>
<dbReference type="InterPro" id="IPR007110">
    <property type="entry name" value="Ig-like_dom"/>
</dbReference>
<dbReference type="InterPro" id="IPR003598">
    <property type="entry name" value="Ig_sub2"/>
</dbReference>
<feature type="domain" description="Ig-like" evidence="14">
    <location>
        <begin position="3505"/>
        <end position="3594"/>
    </location>
</feature>
<evidence type="ECO:0000313" key="16">
    <source>
        <dbReference type="Proteomes" id="UP000269221"/>
    </source>
</evidence>
<protein>
    <recommendedName>
        <fullName evidence="14">Ig-like domain-containing protein</fullName>
    </recommendedName>
</protein>
<dbReference type="Proteomes" id="UP000269221">
    <property type="component" value="Unassembled WGS sequence"/>
</dbReference>
<dbReference type="Pfam" id="PF09042">
    <property type="entry name" value="Titin_Z"/>
    <property type="match status" value="2"/>
</dbReference>
<dbReference type="InterPro" id="IPR015129">
    <property type="entry name" value="Titin_Z_rpt"/>
</dbReference>
<dbReference type="InterPro" id="IPR013783">
    <property type="entry name" value="Ig-like_fold"/>
</dbReference>
<dbReference type="GO" id="GO:0003007">
    <property type="term" value="P:heart morphogenesis"/>
    <property type="evidence" value="ECO:0007669"/>
    <property type="project" value="UniProtKB-ARBA"/>
</dbReference>
<feature type="region of interest" description="Disordered" evidence="13">
    <location>
        <begin position="1168"/>
        <end position="1199"/>
    </location>
</feature>
<feature type="domain" description="Ig-like" evidence="14">
    <location>
        <begin position="1658"/>
        <end position="1750"/>
    </location>
</feature>
<feature type="domain" description="Ig-like" evidence="14">
    <location>
        <begin position="1407"/>
        <end position="1495"/>
    </location>
</feature>
<feature type="region of interest" description="Disordered" evidence="13">
    <location>
        <begin position="5441"/>
        <end position="5462"/>
    </location>
</feature>
<dbReference type="PANTHER" id="PTHR47633">
    <property type="entry name" value="IMMUNOGLOBULIN"/>
    <property type="match status" value="1"/>
</dbReference>
<dbReference type="InterPro" id="IPR036179">
    <property type="entry name" value="Ig-like_dom_sf"/>
</dbReference>
<dbReference type="Gene3D" id="1.20.58.60">
    <property type="match status" value="3"/>
</dbReference>
<evidence type="ECO:0000256" key="5">
    <source>
        <dbReference type="ARBA" id="ARBA00022737"/>
    </source>
</evidence>
<evidence type="ECO:0000256" key="4">
    <source>
        <dbReference type="ARBA" id="ARBA00022490"/>
    </source>
</evidence>
<dbReference type="FunFam" id="2.60.40.10:FF:001382">
    <property type="entry name" value="titin isoform X1"/>
    <property type="match status" value="1"/>
</dbReference>
<keyword evidence="10" id="KW-0539">Nucleus</keyword>
<dbReference type="Pfam" id="PF07679">
    <property type="entry name" value="I-set"/>
    <property type="match status" value="33"/>
</dbReference>
<dbReference type="FunFam" id="2.60.40.10:FF:000032">
    <property type="entry name" value="palladin isoform X1"/>
    <property type="match status" value="3"/>
</dbReference>
<keyword evidence="4" id="KW-0963">Cytoplasm</keyword>
<dbReference type="FunFam" id="2.60.40.10:FF:000981">
    <property type="entry name" value="Titin a"/>
    <property type="match status" value="1"/>
</dbReference>
<comment type="similarity">
    <text evidence="3">Belongs to the protein kinase superfamily. CAMK Ser/Thr protein kinase family.</text>
</comment>
<dbReference type="FunFam" id="2.60.40.10:FF:000659">
    <property type="entry name" value="titin isoform X1"/>
    <property type="match status" value="1"/>
</dbReference>
<dbReference type="FunFam" id="2.60.40.10:FF:001089">
    <property type="entry name" value="Titin novex-3"/>
    <property type="match status" value="1"/>
</dbReference>
<feature type="coiled-coil region" evidence="12">
    <location>
        <begin position="859"/>
        <end position="967"/>
    </location>
</feature>
<feature type="domain" description="Ig-like" evidence="14">
    <location>
        <begin position="5094"/>
        <end position="5185"/>
    </location>
</feature>
<accession>A0A3M0KYX7</accession>